<dbReference type="SUPFAM" id="SSF81452">
    <property type="entry name" value="Cytochrome c oxidase subunit III-like"/>
    <property type="match status" value="1"/>
</dbReference>
<dbReference type="Proteomes" id="UP000295741">
    <property type="component" value="Unassembled WGS sequence"/>
</dbReference>
<dbReference type="RefSeq" id="WP_133474391.1">
    <property type="nucleotide sequence ID" value="NZ_SNWP01000011.1"/>
</dbReference>
<dbReference type="GO" id="GO:0019646">
    <property type="term" value="P:aerobic electron transport chain"/>
    <property type="evidence" value="ECO:0007669"/>
    <property type="project" value="InterPro"/>
</dbReference>
<evidence type="ECO:0000256" key="1">
    <source>
        <dbReference type="ARBA" id="ARBA00004651"/>
    </source>
</evidence>
<dbReference type="GO" id="GO:0004129">
    <property type="term" value="F:cytochrome-c oxidase activity"/>
    <property type="evidence" value="ECO:0007669"/>
    <property type="project" value="InterPro"/>
</dbReference>
<reference evidence="10 11" key="1">
    <citation type="submission" date="2019-03" db="EMBL/GenBank/DDBJ databases">
        <title>Genomic Encyclopedia of Archaeal and Bacterial Type Strains, Phase II (KMG-II): from individual species to whole genera.</title>
        <authorList>
            <person name="Goeker M."/>
        </authorList>
    </citation>
    <scope>NUCLEOTIDE SEQUENCE [LARGE SCALE GENOMIC DNA]</scope>
    <source>
        <strain evidence="10 11">DSM 28323</strain>
    </source>
</reference>
<evidence type="ECO:0000256" key="7">
    <source>
        <dbReference type="RuleBase" id="RU003376"/>
    </source>
</evidence>
<dbReference type="GO" id="GO:0005886">
    <property type="term" value="C:plasma membrane"/>
    <property type="evidence" value="ECO:0007669"/>
    <property type="project" value="UniProtKB-SubCell"/>
</dbReference>
<keyword evidence="11" id="KW-1185">Reference proteome</keyword>
<dbReference type="AlphaFoldDB" id="A0A4V3C4M1"/>
<keyword evidence="4 7" id="KW-0812">Transmembrane</keyword>
<evidence type="ECO:0000256" key="4">
    <source>
        <dbReference type="ARBA" id="ARBA00022692"/>
    </source>
</evidence>
<protein>
    <submittedName>
        <fullName evidence="10">Cytochrome c oxidase subunit 3</fullName>
    </submittedName>
</protein>
<dbReference type="PANTHER" id="PTHR11403:SF2">
    <property type="entry name" value="CYTOCHROME BO(3) UBIQUINOL OXIDASE SUBUNIT 3"/>
    <property type="match status" value="1"/>
</dbReference>
<feature type="domain" description="Heme-copper oxidase subunit III family profile" evidence="9">
    <location>
        <begin position="1"/>
        <end position="226"/>
    </location>
</feature>
<evidence type="ECO:0000313" key="10">
    <source>
        <dbReference type="EMBL" id="TDO26548.1"/>
    </source>
</evidence>
<feature type="transmembrane region" description="Helical" evidence="8">
    <location>
        <begin position="78"/>
        <end position="102"/>
    </location>
</feature>
<keyword evidence="5 8" id="KW-1133">Transmembrane helix</keyword>
<feature type="transmembrane region" description="Helical" evidence="8">
    <location>
        <begin position="114"/>
        <end position="132"/>
    </location>
</feature>
<organism evidence="10 11">
    <name type="scientific">Sediminibacterium goheungense</name>
    <dbReference type="NCBI Taxonomy" id="1086393"/>
    <lineage>
        <taxon>Bacteria</taxon>
        <taxon>Pseudomonadati</taxon>
        <taxon>Bacteroidota</taxon>
        <taxon>Chitinophagia</taxon>
        <taxon>Chitinophagales</taxon>
        <taxon>Chitinophagaceae</taxon>
        <taxon>Sediminibacterium</taxon>
    </lineage>
</organism>
<dbReference type="InterPro" id="IPR035973">
    <property type="entry name" value="Cyt_c_oxidase_su3-like_sf"/>
</dbReference>
<proteinExistence type="inferred from homology"/>
<feature type="transmembrane region" description="Helical" evidence="8">
    <location>
        <begin position="27"/>
        <end position="50"/>
    </location>
</feature>
<dbReference type="InterPro" id="IPR013833">
    <property type="entry name" value="Cyt_c_oxidase_su3_a-hlx"/>
</dbReference>
<accession>A0A4V3C4M1</accession>
<comment type="similarity">
    <text evidence="2 7">Belongs to the cytochrome c oxidase subunit 3 family.</text>
</comment>
<dbReference type="PROSITE" id="PS50253">
    <property type="entry name" value="COX3"/>
    <property type="match status" value="1"/>
</dbReference>
<dbReference type="Gene3D" id="1.20.120.80">
    <property type="entry name" value="Cytochrome c oxidase, subunit III, four-helix bundle"/>
    <property type="match status" value="1"/>
</dbReference>
<sequence>MATTTTATTTKLWGGGKSPFNVEYGKLMMWYFLMSDAFTFGAFLISYGTIRFSTNGWPDPNEVFKSFPFAPEGVNAPLVFVSIMTFILIISSVTMVLAVHAGHNMDKKGVVKNLIWTIIGGLAFLGCQAWEWTHLHHEGAWWGSNPFLNADGTASSTNFTNYFFTITGFHGFHVFSGVIINIVMLIMTLMDKFEQRGHYLMIEKAGLYWHFVDLVWVFVFTCFYLV</sequence>
<feature type="transmembrane region" description="Helical" evidence="8">
    <location>
        <begin position="207"/>
        <end position="225"/>
    </location>
</feature>
<dbReference type="InterPro" id="IPR000298">
    <property type="entry name" value="Cyt_c_oxidase-like_su3"/>
</dbReference>
<gene>
    <name evidence="10" type="ORF">BC659_1855</name>
</gene>
<name>A0A4V3C4M1_9BACT</name>
<evidence type="ECO:0000313" key="11">
    <source>
        <dbReference type="Proteomes" id="UP000295741"/>
    </source>
</evidence>
<dbReference type="InterPro" id="IPR024791">
    <property type="entry name" value="Cyt_c/ubiquinol_Oxase_su3"/>
</dbReference>
<dbReference type="PANTHER" id="PTHR11403">
    <property type="entry name" value="CYTOCHROME C OXIDASE SUBUNIT III"/>
    <property type="match status" value="1"/>
</dbReference>
<dbReference type="OrthoDB" id="9810850at2"/>
<comment type="subcellular location">
    <subcellularLocation>
        <location evidence="1 7">Cell membrane</location>
        <topology evidence="1 7">Multi-pass membrane protein</topology>
    </subcellularLocation>
</comment>
<evidence type="ECO:0000256" key="5">
    <source>
        <dbReference type="ARBA" id="ARBA00022989"/>
    </source>
</evidence>
<evidence type="ECO:0000256" key="2">
    <source>
        <dbReference type="ARBA" id="ARBA00010581"/>
    </source>
</evidence>
<evidence type="ECO:0000256" key="6">
    <source>
        <dbReference type="ARBA" id="ARBA00023136"/>
    </source>
</evidence>
<comment type="caution">
    <text evidence="10">The sequence shown here is derived from an EMBL/GenBank/DDBJ whole genome shotgun (WGS) entry which is preliminary data.</text>
</comment>
<dbReference type="EMBL" id="SNWP01000011">
    <property type="protein sequence ID" value="TDO26548.1"/>
    <property type="molecule type" value="Genomic_DNA"/>
</dbReference>
<feature type="transmembrane region" description="Helical" evidence="8">
    <location>
        <begin position="162"/>
        <end position="186"/>
    </location>
</feature>
<keyword evidence="3" id="KW-1003">Cell membrane</keyword>
<evidence type="ECO:0000256" key="8">
    <source>
        <dbReference type="SAM" id="Phobius"/>
    </source>
</evidence>
<keyword evidence="6 8" id="KW-0472">Membrane</keyword>
<dbReference type="Pfam" id="PF00510">
    <property type="entry name" value="COX3"/>
    <property type="match status" value="1"/>
</dbReference>
<evidence type="ECO:0000256" key="3">
    <source>
        <dbReference type="ARBA" id="ARBA00022475"/>
    </source>
</evidence>
<evidence type="ECO:0000259" key="9">
    <source>
        <dbReference type="PROSITE" id="PS50253"/>
    </source>
</evidence>